<dbReference type="Proteomes" id="UP000002051">
    <property type="component" value="Unassembled WGS sequence"/>
</dbReference>
<protein>
    <recommendedName>
        <fullName evidence="5">Transmembrane protein</fullName>
    </recommendedName>
</protein>
<reference evidence="1 4" key="1">
    <citation type="journal article" date="2011" name="Nature">
        <title>The Medicago genome provides insight into the evolution of rhizobial symbioses.</title>
        <authorList>
            <person name="Young N.D."/>
            <person name="Debelle F."/>
            <person name="Oldroyd G.E."/>
            <person name="Geurts R."/>
            <person name="Cannon S.B."/>
            <person name="Udvardi M.K."/>
            <person name="Benedito V.A."/>
            <person name="Mayer K.F."/>
            <person name="Gouzy J."/>
            <person name="Schoof H."/>
            <person name="Van de Peer Y."/>
            <person name="Proost S."/>
            <person name="Cook D.R."/>
            <person name="Meyers B.C."/>
            <person name="Spannagl M."/>
            <person name="Cheung F."/>
            <person name="De Mita S."/>
            <person name="Krishnakumar V."/>
            <person name="Gundlach H."/>
            <person name="Zhou S."/>
            <person name="Mudge J."/>
            <person name="Bharti A.K."/>
            <person name="Murray J.D."/>
            <person name="Naoumkina M.A."/>
            <person name="Rosen B."/>
            <person name="Silverstein K.A."/>
            <person name="Tang H."/>
            <person name="Rombauts S."/>
            <person name="Zhao P.X."/>
            <person name="Zhou P."/>
            <person name="Barbe V."/>
            <person name="Bardou P."/>
            <person name="Bechner M."/>
            <person name="Bellec A."/>
            <person name="Berger A."/>
            <person name="Berges H."/>
            <person name="Bidwell S."/>
            <person name="Bisseling T."/>
            <person name="Choisne N."/>
            <person name="Couloux A."/>
            <person name="Denny R."/>
            <person name="Deshpande S."/>
            <person name="Dai X."/>
            <person name="Doyle J.J."/>
            <person name="Dudez A.M."/>
            <person name="Farmer A.D."/>
            <person name="Fouteau S."/>
            <person name="Franken C."/>
            <person name="Gibelin C."/>
            <person name="Gish J."/>
            <person name="Goldstein S."/>
            <person name="Gonzalez A.J."/>
            <person name="Green P.J."/>
            <person name="Hallab A."/>
            <person name="Hartog M."/>
            <person name="Hua A."/>
            <person name="Humphray S.J."/>
            <person name="Jeong D.H."/>
            <person name="Jing Y."/>
            <person name="Jocker A."/>
            <person name="Kenton S.M."/>
            <person name="Kim D.J."/>
            <person name="Klee K."/>
            <person name="Lai H."/>
            <person name="Lang C."/>
            <person name="Lin S."/>
            <person name="Macmil S.L."/>
            <person name="Magdelenat G."/>
            <person name="Matthews L."/>
            <person name="McCorrison J."/>
            <person name="Monaghan E.L."/>
            <person name="Mun J.H."/>
            <person name="Najar F.Z."/>
            <person name="Nicholson C."/>
            <person name="Noirot C."/>
            <person name="O'Bleness M."/>
            <person name="Paule C.R."/>
            <person name="Poulain J."/>
            <person name="Prion F."/>
            <person name="Qin B."/>
            <person name="Qu C."/>
            <person name="Retzel E.F."/>
            <person name="Riddle C."/>
            <person name="Sallet E."/>
            <person name="Samain S."/>
            <person name="Samson N."/>
            <person name="Sanders I."/>
            <person name="Saurat O."/>
            <person name="Scarpelli C."/>
            <person name="Schiex T."/>
            <person name="Segurens B."/>
            <person name="Severin A.J."/>
            <person name="Sherrier D.J."/>
            <person name="Shi R."/>
            <person name="Sims S."/>
            <person name="Singer S.R."/>
            <person name="Sinharoy S."/>
            <person name="Sterck L."/>
            <person name="Viollet A."/>
            <person name="Wang B.B."/>
            <person name="Wang K."/>
            <person name="Wang M."/>
            <person name="Wang X."/>
            <person name="Warfsmann J."/>
            <person name="Weissenbach J."/>
            <person name="White D.D."/>
            <person name="White J.D."/>
            <person name="Wiley G.B."/>
            <person name="Wincker P."/>
            <person name="Xing Y."/>
            <person name="Yang L."/>
            <person name="Yao Z."/>
            <person name="Ying F."/>
            <person name="Zhai J."/>
            <person name="Zhou L."/>
            <person name="Zuber A."/>
            <person name="Denarie J."/>
            <person name="Dixon R.A."/>
            <person name="May G.D."/>
            <person name="Schwartz D.C."/>
            <person name="Rogers J."/>
            <person name="Quetier F."/>
            <person name="Town C.D."/>
            <person name="Roe B.A."/>
        </authorList>
    </citation>
    <scope>NUCLEOTIDE SEQUENCE [LARGE SCALE GENOMIC DNA]</scope>
    <source>
        <strain evidence="1">A17</strain>
        <strain evidence="3 4">cv. Jemalong A17</strain>
    </source>
</reference>
<name>G7I7Z9_MEDTR</name>
<dbReference type="HOGENOM" id="CLU_2402931_0_0_1"/>
<dbReference type="Proteomes" id="UP000265566">
    <property type="component" value="Chromosome 1"/>
</dbReference>
<dbReference type="PaxDb" id="3880-AES60555"/>
<sequence length="93" mass="10987">MWKFVEHPYTALSSMCLFAMTTYLLLTEISEVNRTPLSESDYPPMAILFVMYPSSVIKQFWLWHRHHCDAPLLDNLLFDQIRLSDEECCLTIQ</sequence>
<evidence type="ECO:0008006" key="5">
    <source>
        <dbReference type="Google" id="ProtNLM"/>
    </source>
</evidence>
<evidence type="ECO:0000313" key="3">
    <source>
        <dbReference type="EnsemblPlants" id="AES60555"/>
    </source>
</evidence>
<reference evidence="3" key="3">
    <citation type="submission" date="2015-04" db="UniProtKB">
        <authorList>
            <consortium name="EnsemblPlants"/>
        </authorList>
    </citation>
    <scope>IDENTIFICATION</scope>
    <source>
        <strain evidence="3">cv. Jemalong A17</strain>
    </source>
</reference>
<organism evidence="1 4">
    <name type="scientific">Medicago truncatula</name>
    <name type="common">Barrel medic</name>
    <name type="synonym">Medicago tribuloides</name>
    <dbReference type="NCBI Taxonomy" id="3880"/>
    <lineage>
        <taxon>Eukaryota</taxon>
        <taxon>Viridiplantae</taxon>
        <taxon>Streptophyta</taxon>
        <taxon>Embryophyta</taxon>
        <taxon>Tracheophyta</taxon>
        <taxon>Spermatophyta</taxon>
        <taxon>Magnoliopsida</taxon>
        <taxon>eudicotyledons</taxon>
        <taxon>Gunneridae</taxon>
        <taxon>Pentapetalae</taxon>
        <taxon>rosids</taxon>
        <taxon>fabids</taxon>
        <taxon>Fabales</taxon>
        <taxon>Fabaceae</taxon>
        <taxon>Papilionoideae</taxon>
        <taxon>50 kb inversion clade</taxon>
        <taxon>NPAAA clade</taxon>
        <taxon>Hologalegina</taxon>
        <taxon>IRL clade</taxon>
        <taxon>Trifolieae</taxon>
        <taxon>Medicago</taxon>
    </lineage>
</organism>
<reference evidence="1 4" key="2">
    <citation type="journal article" date="2014" name="BMC Genomics">
        <title>An improved genome release (version Mt4.0) for the model legume Medicago truncatula.</title>
        <authorList>
            <person name="Tang H."/>
            <person name="Krishnakumar V."/>
            <person name="Bidwell S."/>
            <person name="Rosen B."/>
            <person name="Chan A."/>
            <person name="Zhou S."/>
            <person name="Gentzbittel L."/>
            <person name="Childs K.L."/>
            <person name="Yandell M."/>
            <person name="Gundlach H."/>
            <person name="Mayer K.F."/>
            <person name="Schwartz D.C."/>
            <person name="Town C.D."/>
        </authorList>
    </citation>
    <scope>GENOME REANNOTATION</scope>
    <source>
        <strain evidence="3 4">cv. Jemalong A17</strain>
    </source>
</reference>
<gene>
    <name evidence="1" type="ordered locus">MTR_1g056240</name>
    <name evidence="2" type="ORF">MtrunA17_Chr1g0176991</name>
</gene>
<dbReference type="AlphaFoldDB" id="G7I7Z9"/>
<dbReference type="EMBL" id="PSQE01000001">
    <property type="protein sequence ID" value="RHN79404.1"/>
    <property type="molecule type" value="Genomic_DNA"/>
</dbReference>
<evidence type="ECO:0000313" key="1">
    <source>
        <dbReference type="EMBL" id="AES60555.1"/>
    </source>
</evidence>
<dbReference type="EnsemblPlants" id="AES60555">
    <property type="protein sequence ID" value="AES60555"/>
    <property type="gene ID" value="MTR_1g056240"/>
</dbReference>
<dbReference type="EMBL" id="CM001217">
    <property type="protein sequence ID" value="AES60555.1"/>
    <property type="molecule type" value="Genomic_DNA"/>
</dbReference>
<keyword evidence="4" id="KW-1185">Reference proteome</keyword>
<dbReference type="Gramene" id="rna3191">
    <property type="protein sequence ID" value="RHN79404.1"/>
    <property type="gene ID" value="gene3191"/>
</dbReference>
<accession>G7I7Z9</accession>
<evidence type="ECO:0000313" key="4">
    <source>
        <dbReference type="Proteomes" id="UP000002051"/>
    </source>
</evidence>
<evidence type="ECO:0000313" key="2">
    <source>
        <dbReference type="EMBL" id="RHN79404.1"/>
    </source>
</evidence>
<proteinExistence type="predicted"/>
<reference evidence="2" key="4">
    <citation type="journal article" date="2018" name="Nat. Plants">
        <title>Whole-genome landscape of Medicago truncatula symbiotic genes.</title>
        <authorList>
            <person name="Pecrix Y."/>
            <person name="Gamas P."/>
            <person name="Carrere S."/>
        </authorList>
    </citation>
    <scope>NUCLEOTIDE SEQUENCE</scope>
    <source>
        <tissue evidence="2">Leaves</tissue>
    </source>
</reference>